<organism evidence="3 4">
    <name type="scientific">Ceratodon purpureus</name>
    <name type="common">Fire moss</name>
    <name type="synonym">Dicranum purpureum</name>
    <dbReference type="NCBI Taxonomy" id="3225"/>
    <lineage>
        <taxon>Eukaryota</taxon>
        <taxon>Viridiplantae</taxon>
        <taxon>Streptophyta</taxon>
        <taxon>Embryophyta</taxon>
        <taxon>Bryophyta</taxon>
        <taxon>Bryophytina</taxon>
        <taxon>Bryopsida</taxon>
        <taxon>Dicranidae</taxon>
        <taxon>Pseudoditrichales</taxon>
        <taxon>Ditrichaceae</taxon>
        <taxon>Ceratodon</taxon>
    </lineage>
</organism>
<evidence type="ECO:0000256" key="1">
    <source>
        <dbReference type="ARBA" id="ARBA00009005"/>
    </source>
</evidence>
<feature type="domain" description="Peptidase C14 caspase" evidence="2">
    <location>
        <begin position="17"/>
        <end position="329"/>
    </location>
</feature>
<dbReference type="InterPro" id="IPR011600">
    <property type="entry name" value="Pept_C14_caspase"/>
</dbReference>
<comment type="caution">
    <text evidence="3">The sequence shown here is derived from an EMBL/GenBank/DDBJ whole genome shotgun (WGS) entry which is preliminary data.</text>
</comment>
<dbReference type="AlphaFoldDB" id="A0A8T0INH4"/>
<protein>
    <recommendedName>
        <fullName evidence="2">Peptidase C14 caspase domain-containing protein</fullName>
    </recommendedName>
</protein>
<dbReference type="GO" id="GO:0005737">
    <property type="term" value="C:cytoplasm"/>
    <property type="evidence" value="ECO:0007669"/>
    <property type="project" value="TreeGrafter"/>
</dbReference>
<dbReference type="GO" id="GO:0006508">
    <property type="term" value="P:proteolysis"/>
    <property type="evidence" value="ECO:0007669"/>
    <property type="project" value="InterPro"/>
</dbReference>
<dbReference type="SUPFAM" id="SSF52129">
    <property type="entry name" value="Caspase-like"/>
    <property type="match status" value="1"/>
</dbReference>
<dbReference type="PANTHER" id="PTHR48104:SF30">
    <property type="entry name" value="METACASPASE-1"/>
    <property type="match status" value="1"/>
</dbReference>
<dbReference type="GO" id="GO:0004197">
    <property type="term" value="F:cysteine-type endopeptidase activity"/>
    <property type="evidence" value="ECO:0007669"/>
    <property type="project" value="InterPro"/>
</dbReference>
<dbReference type="InterPro" id="IPR050452">
    <property type="entry name" value="Metacaspase"/>
</dbReference>
<keyword evidence="4" id="KW-1185">Reference proteome</keyword>
<dbReference type="EMBL" id="CM026423">
    <property type="protein sequence ID" value="KAG0584565.1"/>
    <property type="molecule type" value="Genomic_DNA"/>
</dbReference>
<dbReference type="Gene3D" id="3.40.50.1460">
    <property type="match status" value="1"/>
</dbReference>
<comment type="similarity">
    <text evidence="1">Belongs to the peptidase C14B family.</text>
</comment>
<sequence>MCASVLNVQVIVRKMVKKKALLVGCNYPGQDNELVGCCNDARRLCTLLKTRFGFPGENIDVLVDDNPGTDQSTHANIRKYLEKLVGDVQSGDILVFSFSGHGKLLGRSNDNTGWNEAIFPNDLTNPLTDDDFRAIVNKIPAGVTFTFLSDSCCSGGLIDELKEQVGGAEGGKNSMQQIRRVYAGQRGLPLSMLIGQLNNSGLNFTVDESNFLTAIYEKHEGNASITVTSQQPIKAACKKDDVGILLSGCESWELSIDEHGDDPPNTAHGVFTKAIETVVCRSSKSPSNKEMTNAVRQLIQSDWDQTAPLLDDDGKEVKDGPQHPCLYCSDGNADKVFICDFV</sequence>
<evidence type="ECO:0000259" key="2">
    <source>
        <dbReference type="Pfam" id="PF00656"/>
    </source>
</evidence>
<dbReference type="InterPro" id="IPR029030">
    <property type="entry name" value="Caspase-like_dom_sf"/>
</dbReference>
<name>A0A8T0INH4_CERPU</name>
<dbReference type="PANTHER" id="PTHR48104">
    <property type="entry name" value="METACASPASE-4"/>
    <property type="match status" value="1"/>
</dbReference>
<gene>
    <name evidence="3" type="ORF">KC19_3G218300</name>
</gene>
<reference evidence="3" key="1">
    <citation type="submission" date="2020-06" db="EMBL/GenBank/DDBJ databases">
        <title>WGS assembly of Ceratodon purpureus strain R40.</title>
        <authorList>
            <person name="Carey S.B."/>
            <person name="Jenkins J."/>
            <person name="Shu S."/>
            <person name="Lovell J.T."/>
            <person name="Sreedasyam A."/>
            <person name="Maumus F."/>
            <person name="Tiley G.P."/>
            <person name="Fernandez-Pozo N."/>
            <person name="Barry K."/>
            <person name="Chen C."/>
            <person name="Wang M."/>
            <person name="Lipzen A."/>
            <person name="Daum C."/>
            <person name="Saski C.A."/>
            <person name="Payton A.C."/>
            <person name="Mcbreen J.C."/>
            <person name="Conrad R.E."/>
            <person name="Kollar L.M."/>
            <person name="Olsson S."/>
            <person name="Huttunen S."/>
            <person name="Landis J.B."/>
            <person name="Wickett N.J."/>
            <person name="Johnson M.G."/>
            <person name="Rensing S.A."/>
            <person name="Grimwood J."/>
            <person name="Schmutz J."/>
            <person name="Mcdaniel S.F."/>
        </authorList>
    </citation>
    <scope>NUCLEOTIDE SEQUENCE</scope>
    <source>
        <strain evidence="3">R40</strain>
    </source>
</reference>
<evidence type="ECO:0000313" key="4">
    <source>
        <dbReference type="Proteomes" id="UP000822688"/>
    </source>
</evidence>
<dbReference type="Pfam" id="PF00656">
    <property type="entry name" value="Peptidase_C14"/>
    <property type="match status" value="1"/>
</dbReference>
<evidence type="ECO:0000313" key="3">
    <source>
        <dbReference type="EMBL" id="KAG0584565.1"/>
    </source>
</evidence>
<dbReference type="Proteomes" id="UP000822688">
    <property type="component" value="Chromosome 3"/>
</dbReference>
<proteinExistence type="inferred from homology"/>
<accession>A0A8T0INH4</accession>